<evidence type="ECO:0000313" key="1">
    <source>
        <dbReference type="EMBL" id="MCI92985.1"/>
    </source>
</evidence>
<proteinExistence type="predicted"/>
<keyword evidence="2" id="KW-1185">Reference proteome</keyword>
<evidence type="ECO:0000313" key="2">
    <source>
        <dbReference type="Proteomes" id="UP000265520"/>
    </source>
</evidence>
<protein>
    <submittedName>
        <fullName evidence="1">Uncharacterized protein</fullName>
    </submittedName>
</protein>
<comment type="caution">
    <text evidence="1">The sequence shown here is derived from an EMBL/GenBank/DDBJ whole genome shotgun (WGS) entry which is preliminary data.</text>
</comment>
<reference evidence="1 2" key="1">
    <citation type="journal article" date="2018" name="Front. Plant Sci.">
        <title>Red Clover (Trifolium pratense) and Zigzag Clover (T. medium) - A Picture of Genomic Similarities and Differences.</title>
        <authorList>
            <person name="Dluhosova J."/>
            <person name="Istvanek J."/>
            <person name="Nedelnik J."/>
            <person name="Repkova J."/>
        </authorList>
    </citation>
    <scope>NUCLEOTIDE SEQUENCE [LARGE SCALE GENOMIC DNA]</scope>
    <source>
        <strain evidence="2">cv. 10/8</strain>
        <tissue evidence="1">Leaf</tissue>
    </source>
</reference>
<accession>A0A392W258</accession>
<name>A0A392W258_9FABA</name>
<dbReference type="AlphaFoldDB" id="A0A392W258"/>
<dbReference type="EMBL" id="LXQA011316569">
    <property type="protein sequence ID" value="MCI92985.1"/>
    <property type="molecule type" value="Genomic_DNA"/>
</dbReference>
<sequence>KILGQKFSFKMSPGDEGSINFQPLLSVPPPMVSFIMENITTKQHPMLI</sequence>
<dbReference type="Proteomes" id="UP000265520">
    <property type="component" value="Unassembled WGS sequence"/>
</dbReference>
<organism evidence="1 2">
    <name type="scientific">Trifolium medium</name>
    <dbReference type="NCBI Taxonomy" id="97028"/>
    <lineage>
        <taxon>Eukaryota</taxon>
        <taxon>Viridiplantae</taxon>
        <taxon>Streptophyta</taxon>
        <taxon>Embryophyta</taxon>
        <taxon>Tracheophyta</taxon>
        <taxon>Spermatophyta</taxon>
        <taxon>Magnoliopsida</taxon>
        <taxon>eudicotyledons</taxon>
        <taxon>Gunneridae</taxon>
        <taxon>Pentapetalae</taxon>
        <taxon>rosids</taxon>
        <taxon>fabids</taxon>
        <taxon>Fabales</taxon>
        <taxon>Fabaceae</taxon>
        <taxon>Papilionoideae</taxon>
        <taxon>50 kb inversion clade</taxon>
        <taxon>NPAAA clade</taxon>
        <taxon>Hologalegina</taxon>
        <taxon>IRL clade</taxon>
        <taxon>Trifolieae</taxon>
        <taxon>Trifolium</taxon>
    </lineage>
</organism>
<feature type="non-terminal residue" evidence="1">
    <location>
        <position position="1"/>
    </location>
</feature>